<dbReference type="EMBL" id="AFIG01000003">
    <property type="protein sequence ID" value="EGL53213.1"/>
    <property type="molecule type" value="Genomic_DNA"/>
</dbReference>
<evidence type="ECO:0000313" key="2">
    <source>
        <dbReference type="Proteomes" id="UP000003544"/>
    </source>
</evidence>
<dbReference type="Proteomes" id="UP000003544">
    <property type="component" value="Unassembled WGS sequence"/>
</dbReference>
<organism evidence="1 2">
    <name type="scientific">Methylophaga aminisulfidivorans MP</name>
    <dbReference type="NCBI Taxonomy" id="1026882"/>
    <lineage>
        <taxon>Bacteria</taxon>
        <taxon>Pseudomonadati</taxon>
        <taxon>Pseudomonadota</taxon>
        <taxon>Gammaproteobacteria</taxon>
        <taxon>Thiotrichales</taxon>
        <taxon>Piscirickettsiaceae</taxon>
        <taxon>Methylophaga</taxon>
    </lineage>
</organism>
<reference evidence="1 2" key="1">
    <citation type="journal article" date="2011" name="J. Bacteriol.">
        <title>Draft genome sequence of Methylophaga aminisulfidivorans MP T.</title>
        <authorList>
            <person name="Han G.H."/>
            <person name="Kim W."/>
            <person name="Chun J."/>
            <person name="Kim S.W."/>
        </authorList>
    </citation>
    <scope>NUCLEOTIDE SEQUENCE [LARGE SCALE GENOMIC DNA]</scope>
    <source>
        <strain evidence="2">MP(T)</strain>
    </source>
</reference>
<dbReference type="AlphaFoldDB" id="F5T384"/>
<gene>
    <name evidence="1" type="ORF">MAMP_00603</name>
</gene>
<protein>
    <submittedName>
        <fullName evidence="1">Uncharacterized protein</fullName>
    </submittedName>
</protein>
<comment type="caution">
    <text evidence="1">The sequence shown here is derived from an EMBL/GenBank/DDBJ whole genome shotgun (WGS) entry which is preliminary data.</text>
</comment>
<proteinExistence type="predicted"/>
<name>F5T384_9GAMM</name>
<accession>F5T384</accession>
<evidence type="ECO:0000313" key="1">
    <source>
        <dbReference type="EMBL" id="EGL53213.1"/>
    </source>
</evidence>
<keyword evidence="2" id="KW-1185">Reference proteome</keyword>
<sequence length="38" mass="4591">MLFVIFILFRIVALNSAKTTLFYIKKSVWIKCYKISYQ</sequence>